<accession>A0A3N4NYM2</accession>
<dbReference type="EMBL" id="RPFJ01000011">
    <property type="protein sequence ID" value="RPD96699.1"/>
    <property type="molecule type" value="Genomic_DNA"/>
</dbReference>
<dbReference type="Proteomes" id="UP000270856">
    <property type="component" value="Unassembled WGS sequence"/>
</dbReference>
<feature type="transmembrane region" description="Helical" evidence="1">
    <location>
        <begin position="36"/>
        <end position="54"/>
    </location>
</feature>
<evidence type="ECO:0000313" key="4">
    <source>
        <dbReference type="Proteomes" id="UP000270856"/>
    </source>
</evidence>
<feature type="domain" description="Phosphatidic acid phosphatase type 2/haloperoxidase" evidence="2">
    <location>
        <begin position="63"/>
        <end position="176"/>
    </location>
</feature>
<gene>
    <name evidence="3" type="ORF">EGM88_10085</name>
</gene>
<feature type="transmembrane region" description="Helical" evidence="1">
    <location>
        <begin position="136"/>
        <end position="155"/>
    </location>
</feature>
<evidence type="ECO:0000313" key="3">
    <source>
        <dbReference type="EMBL" id="RPD96699.1"/>
    </source>
</evidence>
<dbReference type="PANTHER" id="PTHR14969:SF13">
    <property type="entry name" value="AT30094P"/>
    <property type="match status" value="1"/>
</dbReference>
<organism evidence="3 4">
    <name type="scientific">Aureibaculum marinum</name>
    <dbReference type="NCBI Taxonomy" id="2487930"/>
    <lineage>
        <taxon>Bacteria</taxon>
        <taxon>Pseudomonadati</taxon>
        <taxon>Bacteroidota</taxon>
        <taxon>Flavobacteriia</taxon>
        <taxon>Flavobacteriales</taxon>
        <taxon>Flavobacteriaceae</taxon>
        <taxon>Aureibaculum</taxon>
    </lineage>
</organism>
<evidence type="ECO:0000256" key="1">
    <source>
        <dbReference type="SAM" id="Phobius"/>
    </source>
</evidence>
<dbReference type="Pfam" id="PF01569">
    <property type="entry name" value="PAP2"/>
    <property type="match status" value="1"/>
</dbReference>
<dbReference type="GO" id="GO:0042392">
    <property type="term" value="F:sphingosine-1-phosphate phosphatase activity"/>
    <property type="evidence" value="ECO:0007669"/>
    <property type="project" value="TreeGrafter"/>
</dbReference>
<name>A0A3N4NYM2_9FLAO</name>
<dbReference type="Gene3D" id="1.20.144.10">
    <property type="entry name" value="Phosphatidic acid phosphatase type 2/haloperoxidase"/>
    <property type="match status" value="1"/>
</dbReference>
<dbReference type="RefSeq" id="WP_123898101.1">
    <property type="nucleotide sequence ID" value="NZ_RPFJ01000011.1"/>
</dbReference>
<keyword evidence="1" id="KW-0472">Membrane</keyword>
<feature type="transmembrane region" description="Helical" evidence="1">
    <location>
        <begin position="161"/>
        <end position="183"/>
    </location>
</feature>
<dbReference type="InterPro" id="IPR000326">
    <property type="entry name" value="PAP2/HPO"/>
</dbReference>
<protein>
    <submittedName>
        <fullName evidence="3">Phosphatase PAP2 family protein</fullName>
    </submittedName>
</protein>
<sequence length="191" mass="22453">MDVLDQIIEYDKRLFVFLNTLGSESWDGFWKILTNQFNWTPFFLLLFYLVFKAYGWKKGIVLILVTAALVTFSDQFVNFIKDTVARLRPNNDPTINELIRILKRPKSFSFVSGHSTTSFAVTTFMILILKKHYKYTFLLLIWPILFAYSRIYIGVHFPMDIFIGMLLGIVIGLIFYEISLFFLKKLQKTNT</sequence>
<dbReference type="SMART" id="SM00014">
    <property type="entry name" value="acidPPc"/>
    <property type="match status" value="1"/>
</dbReference>
<evidence type="ECO:0000259" key="2">
    <source>
        <dbReference type="SMART" id="SM00014"/>
    </source>
</evidence>
<keyword evidence="1" id="KW-0812">Transmembrane</keyword>
<dbReference type="OrthoDB" id="9789113at2"/>
<dbReference type="SUPFAM" id="SSF48317">
    <property type="entry name" value="Acid phosphatase/Vanadium-dependent haloperoxidase"/>
    <property type="match status" value="1"/>
</dbReference>
<feature type="transmembrane region" description="Helical" evidence="1">
    <location>
        <begin position="108"/>
        <end position="129"/>
    </location>
</feature>
<proteinExistence type="predicted"/>
<comment type="caution">
    <text evidence="3">The sequence shown here is derived from an EMBL/GenBank/DDBJ whole genome shotgun (WGS) entry which is preliminary data.</text>
</comment>
<reference evidence="3 4" key="1">
    <citation type="submission" date="2018-11" db="EMBL/GenBank/DDBJ databases">
        <title>Aureibaculum marinum gen. nov., sp. nov., a member of the family Flavobacteriaceae isolated from the Bohai Sea.</title>
        <authorList>
            <person name="Ji X."/>
        </authorList>
    </citation>
    <scope>NUCLEOTIDE SEQUENCE [LARGE SCALE GENOMIC DNA]</scope>
    <source>
        <strain evidence="3 4">BH-SD17</strain>
    </source>
</reference>
<keyword evidence="4" id="KW-1185">Reference proteome</keyword>
<keyword evidence="1" id="KW-1133">Transmembrane helix</keyword>
<dbReference type="InterPro" id="IPR036938">
    <property type="entry name" value="PAP2/HPO_sf"/>
</dbReference>
<dbReference type="PANTHER" id="PTHR14969">
    <property type="entry name" value="SPHINGOSINE-1-PHOSPHATE PHOSPHOHYDROLASE"/>
    <property type="match status" value="1"/>
</dbReference>
<dbReference type="AlphaFoldDB" id="A0A3N4NYM2"/>
<feature type="transmembrane region" description="Helical" evidence="1">
    <location>
        <begin position="61"/>
        <end position="80"/>
    </location>
</feature>